<reference evidence="1" key="1">
    <citation type="journal article" date="2016" name="Nat. Genet.">
        <title>The genome sequences of Arachis duranensis and Arachis ipaensis, the diploid ancestors of cultivated peanut.</title>
        <authorList>
            <person name="Bertioli D.J."/>
            <person name="Cannon S.B."/>
            <person name="Froenicke L."/>
            <person name="Huang G."/>
            <person name="Farmer A.D."/>
            <person name="Cannon E.K."/>
            <person name="Liu X."/>
            <person name="Gao D."/>
            <person name="Clevenger J."/>
            <person name="Dash S."/>
            <person name="Ren L."/>
            <person name="Moretzsohn M.C."/>
            <person name="Shirasawa K."/>
            <person name="Huang W."/>
            <person name="Vidigal B."/>
            <person name="Abernathy B."/>
            <person name="Chu Y."/>
            <person name="Niederhuth C.E."/>
            <person name="Umale P."/>
            <person name="Araujo A.C."/>
            <person name="Kozik A."/>
            <person name="Kim K.D."/>
            <person name="Burow M.D."/>
            <person name="Varshney R.K."/>
            <person name="Wang X."/>
            <person name="Zhang X."/>
            <person name="Barkley N."/>
            <person name="Guimaraes P.M."/>
            <person name="Isobe S."/>
            <person name="Guo B."/>
            <person name="Liao B."/>
            <person name="Stalker H.T."/>
            <person name="Schmitz R.J."/>
            <person name="Scheffler B.E."/>
            <person name="Leal-Bertioli S.C."/>
            <person name="Xun X."/>
            <person name="Jackson S.A."/>
            <person name="Michelmore R."/>
            <person name="Ozias-Akins P."/>
        </authorList>
    </citation>
    <scope>NUCLEOTIDE SEQUENCE [LARGE SCALE GENOMIC DNA]</scope>
    <source>
        <strain evidence="1">cv. V14167</strain>
    </source>
</reference>
<dbReference type="RefSeq" id="XP_052110918.1">
    <property type="nucleotide sequence ID" value="XM_052254958.1"/>
</dbReference>
<sequence length="77" mass="8021">MAAAAPLAAGSGNVAAGENCLGHGNHRRRGCRGRNSSLLPLEVAVGLPLNRFIDRHCSGSAAPSSFGYGRRSYKELI</sequence>
<organism evidence="1 2">
    <name type="scientific">Arachis duranensis</name>
    <name type="common">Wild peanut</name>
    <dbReference type="NCBI Taxonomy" id="130453"/>
    <lineage>
        <taxon>Eukaryota</taxon>
        <taxon>Viridiplantae</taxon>
        <taxon>Streptophyta</taxon>
        <taxon>Embryophyta</taxon>
        <taxon>Tracheophyta</taxon>
        <taxon>Spermatophyta</taxon>
        <taxon>Magnoliopsida</taxon>
        <taxon>eudicotyledons</taxon>
        <taxon>Gunneridae</taxon>
        <taxon>Pentapetalae</taxon>
        <taxon>rosids</taxon>
        <taxon>fabids</taxon>
        <taxon>Fabales</taxon>
        <taxon>Fabaceae</taxon>
        <taxon>Papilionoideae</taxon>
        <taxon>50 kb inversion clade</taxon>
        <taxon>dalbergioids sensu lato</taxon>
        <taxon>Dalbergieae</taxon>
        <taxon>Pterocarpus clade</taxon>
        <taxon>Arachis</taxon>
    </lineage>
</organism>
<protein>
    <submittedName>
        <fullName evidence="2">Uncharacterized protein LOC107469072 isoform X2</fullName>
    </submittedName>
</protein>
<name>A0A9C6TKZ2_ARADU</name>
<accession>A0A9C6TKZ2</accession>
<reference evidence="2" key="2">
    <citation type="submission" date="2025-08" db="UniProtKB">
        <authorList>
            <consortium name="RefSeq"/>
        </authorList>
    </citation>
    <scope>IDENTIFICATION</scope>
    <source>
        <tissue evidence="2">Whole plant</tissue>
    </source>
</reference>
<evidence type="ECO:0000313" key="1">
    <source>
        <dbReference type="Proteomes" id="UP000515211"/>
    </source>
</evidence>
<dbReference type="GeneID" id="107469072"/>
<dbReference type="Proteomes" id="UP000515211">
    <property type="component" value="Chromosome 10"/>
</dbReference>
<proteinExistence type="predicted"/>
<dbReference type="AlphaFoldDB" id="A0A9C6TKZ2"/>
<keyword evidence="1" id="KW-1185">Reference proteome</keyword>
<evidence type="ECO:0000313" key="2">
    <source>
        <dbReference type="RefSeq" id="XP_052110918.1"/>
    </source>
</evidence>
<gene>
    <name evidence="2" type="primary">LOC107469072</name>
</gene>